<organism evidence="1 2">
    <name type="scientific">Microbacterium soli</name>
    <dbReference type="NCBI Taxonomy" id="446075"/>
    <lineage>
        <taxon>Bacteria</taxon>
        <taxon>Bacillati</taxon>
        <taxon>Actinomycetota</taxon>
        <taxon>Actinomycetes</taxon>
        <taxon>Micrococcales</taxon>
        <taxon>Microbacteriaceae</taxon>
        <taxon>Microbacterium</taxon>
    </lineage>
</organism>
<dbReference type="Pfam" id="PF19315">
    <property type="entry name" value="MC_hydratase"/>
    <property type="match status" value="1"/>
</dbReference>
<sequence length="157" mass="17403">MSITGSDNCFEDFEVGMRFRHARGKTITELENVLLTNLVMNTADAHFNEARMSQTPLGTSIVFGGITASLVIGLASQDTADSMLEDRGITDLRLLVPVVHGDTIRAATEVLATEPYDDRSGLLTLHHWGYNQRNQIVAELTRVIRVPRRHAIKEGRS</sequence>
<dbReference type="SUPFAM" id="SSF54637">
    <property type="entry name" value="Thioesterase/thiol ester dehydrase-isomerase"/>
    <property type="match status" value="1"/>
</dbReference>
<evidence type="ECO:0000313" key="2">
    <source>
        <dbReference type="Proteomes" id="UP001501591"/>
    </source>
</evidence>
<dbReference type="Gene3D" id="3.10.129.10">
    <property type="entry name" value="Hotdog Thioesterase"/>
    <property type="match status" value="1"/>
</dbReference>
<dbReference type="InterPro" id="IPR048274">
    <property type="entry name" value="MC_hydratase"/>
</dbReference>
<dbReference type="EMBL" id="BAABCP010000001">
    <property type="protein sequence ID" value="GAA3929362.1"/>
    <property type="molecule type" value="Genomic_DNA"/>
</dbReference>
<dbReference type="CDD" id="cd03451">
    <property type="entry name" value="FkbR2"/>
    <property type="match status" value="1"/>
</dbReference>
<comment type="caution">
    <text evidence="1">The sequence shown here is derived from an EMBL/GenBank/DDBJ whole genome shotgun (WGS) entry which is preliminary data.</text>
</comment>
<proteinExistence type="predicted"/>
<dbReference type="RefSeq" id="WP_344817936.1">
    <property type="nucleotide sequence ID" value="NZ_BAABCP010000001.1"/>
</dbReference>
<dbReference type="Proteomes" id="UP001501591">
    <property type="component" value="Unassembled WGS sequence"/>
</dbReference>
<reference evidence="2" key="1">
    <citation type="journal article" date="2019" name="Int. J. Syst. Evol. Microbiol.">
        <title>The Global Catalogue of Microorganisms (GCM) 10K type strain sequencing project: providing services to taxonomists for standard genome sequencing and annotation.</title>
        <authorList>
            <consortium name="The Broad Institute Genomics Platform"/>
            <consortium name="The Broad Institute Genome Sequencing Center for Infectious Disease"/>
            <person name="Wu L."/>
            <person name="Ma J."/>
        </authorList>
    </citation>
    <scope>NUCLEOTIDE SEQUENCE [LARGE SCALE GENOMIC DNA]</scope>
    <source>
        <strain evidence="2">JCM 17024</strain>
    </source>
</reference>
<dbReference type="InterPro" id="IPR029069">
    <property type="entry name" value="HotDog_dom_sf"/>
</dbReference>
<dbReference type="InterPro" id="IPR052342">
    <property type="entry name" value="MCH/BMMD"/>
</dbReference>
<gene>
    <name evidence="1" type="ORF">GCM10022383_05180</name>
</gene>
<name>A0ABP7MT24_9MICO</name>
<accession>A0ABP7MT24</accession>
<evidence type="ECO:0000313" key="1">
    <source>
        <dbReference type="EMBL" id="GAA3929362.1"/>
    </source>
</evidence>
<protein>
    <submittedName>
        <fullName evidence="1">MaoC family dehydratase</fullName>
    </submittedName>
</protein>
<dbReference type="PANTHER" id="PTHR43664:SF1">
    <property type="entry name" value="BETA-METHYLMALYL-COA DEHYDRATASE"/>
    <property type="match status" value="1"/>
</dbReference>
<keyword evidence="2" id="KW-1185">Reference proteome</keyword>
<dbReference type="PANTHER" id="PTHR43664">
    <property type="entry name" value="MONOAMINE OXIDASE-RELATED"/>
    <property type="match status" value="1"/>
</dbReference>